<proteinExistence type="inferred from homology"/>
<protein>
    <submittedName>
        <fullName evidence="7">Iron uptake transporter permease EfeU</fullName>
    </submittedName>
</protein>
<gene>
    <name evidence="7" type="primary">efeU</name>
    <name evidence="7" type="ORF">ABUE30_11240</name>
</gene>
<feature type="transmembrane region" description="Helical" evidence="6">
    <location>
        <begin position="149"/>
        <end position="169"/>
    </location>
</feature>
<organism evidence="7 8">
    <name type="scientific">Celerinatantimonas yamalensis</name>
    <dbReference type="NCBI Taxonomy" id="559956"/>
    <lineage>
        <taxon>Bacteria</taxon>
        <taxon>Pseudomonadati</taxon>
        <taxon>Pseudomonadota</taxon>
        <taxon>Gammaproteobacteria</taxon>
        <taxon>Celerinatantimonadaceae</taxon>
        <taxon>Celerinatantimonas</taxon>
    </lineage>
</organism>
<dbReference type="EMBL" id="JBEQCT010000005">
    <property type="protein sequence ID" value="MFM2485625.1"/>
    <property type="molecule type" value="Genomic_DNA"/>
</dbReference>
<keyword evidence="4 6" id="KW-1133">Transmembrane helix</keyword>
<dbReference type="PANTHER" id="PTHR31632:SF2">
    <property type="entry name" value="PLASMA MEMBRANE IRON PERMEASE"/>
    <property type="match status" value="1"/>
</dbReference>
<evidence type="ECO:0000256" key="5">
    <source>
        <dbReference type="ARBA" id="ARBA00023136"/>
    </source>
</evidence>
<evidence type="ECO:0000256" key="2">
    <source>
        <dbReference type="ARBA" id="ARBA00008333"/>
    </source>
</evidence>
<evidence type="ECO:0000256" key="6">
    <source>
        <dbReference type="SAM" id="Phobius"/>
    </source>
</evidence>
<feature type="transmembrane region" description="Helical" evidence="6">
    <location>
        <begin position="38"/>
        <end position="57"/>
    </location>
</feature>
<comment type="similarity">
    <text evidence="2">Belongs to the oxidase-dependent Fe transporter (OFeT) (TC 9.A.10.1) family.</text>
</comment>
<comment type="caution">
    <text evidence="7">The sequence shown here is derived from an EMBL/GenBank/DDBJ whole genome shotgun (WGS) entry which is preliminary data.</text>
</comment>
<comment type="subcellular location">
    <subcellularLocation>
        <location evidence="1">Membrane</location>
        <topology evidence="1">Multi-pass membrane protein</topology>
    </subcellularLocation>
</comment>
<dbReference type="Proteomes" id="UP001629953">
    <property type="component" value="Unassembled WGS sequence"/>
</dbReference>
<evidence type="ECO:0000256" key="3">
    <source>
        <dbReference type="ARBA" id="ARBA00022692"/>
    </source>
</evidence>
<feature type="transmembrane region" description="Helical" evidence="6">
    <location>
        <begin position="72"/>
        <end position="91"/>
    </location>
</feature>
<keyword evidence="3 6" id="KW-0812">Transmembrane</keyword>
<dbReference type="InterPro" id="IPR004923">
    <property type="entry name" value="FTR1/Fip1/EfeU"/>
</dbReference>
<name>A0ABW9G7H1_9GAMM</name>
<feature type="transmembrane region" description="Helical" evidence="6">
    <location>
        <begin position="181"/>
        <end position="204"/>
    </location>
</feature>
<dbReference type="PANTHER" id="PTHR31632">
    <property type="entry name" value="IRON TRANSPORTER FTH1"/>
    <property type="match status" value="1"/>
</dbReference>
<sequence>MFFVPFLIMLREGLEATLIVVIITSYLKQSGQGLWLKYVWLGVISALVLCLLLGIGIEKTTGEFPQQQQELFEAIVAVVAVVMLTYMVFWMQKASVSISRDIRAAVDNALTRSHAPARALMLMVFLAVAREGLESVFFLMAAFTQDVGVMAPIGAVSGVVCAVLIGFALHFAGSRLPLKAFFRWTSLLILLVAAGLSAGAIRAFHEAGVWNYLQATAFNSSDILSTHSLFGTLLESLFGYQSMPSQSEVLVYLLYLLPALTWFLWRAKQTSSSYAQ</sequence>
<dbReference type="NCBIfam" id="NF041756">
    <property type="entry name" value="EfeU"/>
    <property type="match status" value="1"/>
</dbReference>
<feature type="transmembrane region" description="Helical" evidence="6">
    <location>
        <begin position="120"/>
        <end position="143"/>
    </location>
</feature>
<feature type="transmembrane region" description="Helical" evidence="6">
    <location>
        <begin position="249"/>
        <end position="265"/>
    </location>
</feature>
<evidence type="ECO:0000313" key="7">
    <source>
        <dbReference type="EMBL" id="MFM2485625.1"/>
    </source>
</evidence>
<accession>A0ABW9G7H1</accession>
<feature type="transmembrane region" description="Helical" evidence="6">
    <location>
        <begin position="6"/>
        <end position="26"/>
    </location>
</feature>
<evidence type="ECO:0000256" key="1">
    <source>
        <dbReference type="ARBA" id="ARBA00004141"/>
    </source>
</evidence>
<evidence type="ECO:0000313" key="8">
    <source>
        <dbReference type="Proteomes" id="UP001629953"/>
    </source>
</evidence>
<dbReference type="Pfam" id="PF03239">
    <property type="entry name" value="FTR1"/>
    <property type="match status" value="1"/>
</dbReference>
<keyword evidence="5 6" id="KW-0472">Membrane</keyword>
<evidence type="ECO:0000256" key="4">
    <source>
        <dbReference type="ARBA" id="ARBA00022989"/>
    </source>
</evidence>
<dbReference type="RefSeq" id="WP_408623868.1">
    <property type="nucleotide sequence ID" value="NZ_JBEQCT010000005.1"/>
</dbReference>
<reference evidence="7 8" key="1">
    <citation type="journal article" date="2013" name="Int. J. Syst. Evol. Microbiol.">
        <title>Celerinatantimonas yamalensis sp. nov., a cold-adapted diazotrophic bacterium from a cold permafrost brine.</title>
        <authorList>
            <person name="Shcherbakova V."/>
            <person name="Chuvilskaya N."/>
            <person name="Rivkina E."/>
            <person name="Demidov N."/>
            <person name="Uchaeva V."/>
            <person name="Suetin S."/>
            <person name="Suzina N."/>
            <person name="Gilichinsky D."/>
        </authorList>
    </citation>
    <scope>NUCLEOTIDE SEQUENCE [LARGE SCALE GENOMIC DNA]</scope>
    <source>
        <strain evidence="7 8">C7</strain>
    </source>
</reference>
<keyword evidence="8" id="KW-1185">Reference proteome</keyword>